<keyword evidence="4" id="KW-0720">Serine protease</keyword>
<keyword evidence="5" id="KW-0812">Transmembrane</keyword>
<protein>
    <submittedName>
        <fullName evidence="7">Signal peptide peptidase SppA</fullName>
    </submittedName>
</protein>
<feature type="domain" description="Peptidase S49" evidence="6">
    <location>
        <begin position="100"/>
        <end position="251"/>
    </location>
</feature>
<evidence type="ECO:0000256" key="5">
    <source>
        <dbReference type="SAM" id="Phobius"/>
    </source>
</evidence>
<dbReference type="PANTHER" id="PTHR42987:SF7">
    <property type="entry name" value="SIGNAL PEPTIDE PEPTIDASE SPPA-RELATED"/>
    <property type="match status" value="1"/>
</dbReference>
<gene>
    <name evidence="7" type="primary">sppA</name>
    <name evidence="7" type="ORF">F1B92_08245</name>
</gene>
<dbReference type="GO" id="GO:0006508">
    <property type="term" value="P:proteolysis"/>
    <property type="evidence" value="ECO:0007669"/>
    <property type="project" value="UniProtKB-KW"/>
</dbReference>
<dbReference type="PANTHER" id="PTHR42987">
    <property type="entry name" value="PEPTIDASE S49"/>
    <property type="match status" value="1"/>
</dbReference>
<name>A0A6L5WIM5_9BACT</name>
<reference evidence="7 8" key="1">
    <citation type="submission" date="2019-09" db="EMBL/GenBank/DDBJ databases">
        <authorList>
            <person name="Silva M."/>
            <person name="Pereira G."/>
            <person name="Lopes-Da-Costa L."/>
            <person name="Silva E."/>
        </authorList>
    </citation>
    <scope>NUCLEOTIDE SEQUENCE [LARGE SCALE GENOMIC DNA]</scope>
    <source>
        <strain evidence="7 8">FMV-PI01</strain>
    </source>
</reference>
<keyword evidence="3" id="KW-0378">Hydrolase</keyword>
<dbReference type="Proteomes" id="UP000476338">
    <property type="component" value="Unassembled WGS sequence"/>
</dbReference>
<evidence type="ECO:0000256" key="3">
    <source>
        <dbReference type="ARBA" id="ARBA00022801"/>
    </source>
</evidence>
<keyword evidence="8" id="KW-1185">Reference proteome</keyword>
<dbReference type="Gene3D" id="3.90.226.10">
    <property type="entry name" value="2-enoyl-CoA Hydratase, Chain A, domain 1"/>
    <property type="match status" value="1"/>
</dbReference>
<evidence type="ECO:0000256" key="2">
    <source>
        <dbReference type="ARBA" id="ARBA00022670"/>
    </source>
</evidence>
<dbReference type="Pfam" id="PF01343">
    <property type="entry name" value="Peptidase_S49"/>
    <property type="match status" value="1"/>
</dbReference>
<dbReference type="AlphaFoldDB" id="A0A6L5WIM5"/>
<evidence type="ECO:0000313" key="8">
    <source>
        <dbReference type="Proteomes" id="UP000476338"/>
    </source>
</evidence>
<keyword evidence="5" id="KW-1133">Transmembrane helix</keyword>
<dbReference type="InterPro" id="IPR029045">
    <property type="entry name" value="ClpP/crotonase-like_dom_sf"/>
</dbReference>
<dbReference type="InterPro" id="IPR047272">
    <property type="entry name" value="S49_SppA_C"/>
</dbReference>
<reference evidence="7 8" key="2">
    <citation type="submission" date="2020-03" db="EMBL/GenBank/DDBJ databases">
        <title>Campylobacter portucalensis sp. nov., a new species of Campylobacter isolated from the reproductive tract of bulls.</title>
        <authorList>
            <person name="Silva M.F."/>
            <person name="Pereira G."/>
            <person name="Carneiro C."/>
            <person name="Hemphill A."/>
            <person name="Mateus L."/>
            <person name="Lopes-Da-Costa L."/>
            <person name="Silva E."/>
        </authorList>
    </citation>
    <scope>NUCLEOTIDE SEQUENCE [LARGE SCALE GENOMIC DNA]</scope>
    <source>
        <strain evidence="7 8">FMV-PI01</strain>
    </source>
</reference>
<dbReference type="RefSeq" id="WP_154571395.1">
    <property type="nucleotide sequence ID" value="NZ_VWSJ01000042.1"/>
</dbReference>
<evidence type="ECO:0000259" key="6">
    <source>
        <dbReference type="Pfam" id="PF01343"/>
    </source>
</evidence>
<dbReference type="EMBL" id="VWSJ01000042">
    <property type="protein sequence ID" value="MSN97148.1"/>
    <property type="molecule type" value="Genomic_DNA"/>
</dbReference>
<accession>A0A6L5WIM5</accession>
<dbReference type="SUPFAM" id="SSF52096">
    <property type="entry name" value="ClpP/crotonase"/>
    <property type="match status" value="1"/>
</dbReference>
<dbReference type="InterPro" id="IPR004635">
    <property type="entry name" value="Pept_S49_SppA"/>
</dbReference>
<dbReference type="GO" id="GO:0008236">
    <property type="term" value="F:serine-type peptidase activity"/>
    <property type="evidence" value="ECO:0007669"/>
    <property type="project" value="UniProtKB-KW"/>
</dbReference>
<dbReference type="NCBIfam" id="TIGR00706">
    <property type="entry name" value="SppA_dom"/>
    <property type="match status" value="1"/>
</dbReference>
<dbReference type="CDD" id="cd07023">
    <property type="entry name" value="S49_Sppa_N_C"/>
    <property type="match status" value="1"/>
</dbReference>
<comment type="caution">
    <text evidence="7">The sequence shown here is derived from an EMBL/GenBank/DDBJ whole genome shotgun (WGS) entry which is preliminary data.</text>
</comment>
<comment type="similarity">
    <text evidence="1">Belongs to the peptidase S49 family.</text>
</comment>
<dbReference type="InterPro" id="IPR002142">
    <property type="entry name" value="Peptidase_S49"/>
</dbReference>
<keyword evidence="2" id="KW-0645">Protease</keyword>
<evidence type="ECO:0000313" key="7">
    <source>
        <dbReference type="EMBL" id="MSN97148.1"/>
    </source>
</evidence>
<keyword evidence="5" id="KW-0472">Membrane</keyword>
<feature type="transmembrane region" description="Helical" evidence="5">
    <location>
        <begin position="14"/>
        <end position="35"/>
    </location>
</feature>
<proteinExistence type="inferred from homology"/>
<organism evidence="7 8">
    <name type="scientific">Campylobacter portucalensis</name>
    <dbReference type="NCBI Taxonomy" id="2608384"/>
    <lineage>
        <taxon>Bacteria</taxon>
        <taxon>Pseudomonadati</taxon>
        <taxon>Campylobacterota</taxon>
        <taxon>Epsilonproteobacteria</taxon>
        <taxon>Campylobacterales</taxon>
        <taxon>Campylobacteraceae</taxon>
        <taxon>Campylobacter</taxon>
    </lineage>
</organism>
<evidence type="ECO:0000256" key="4">
    <source>
        <dbReference type="ARBA" id="ARBA00022825"/>
    </source>
</evidence>
<evidence type="ECO:0000256" key="1">
    <source>
        <dbReference type="ARBA" id="ARBA00008683"/>
    </source>
</evidence>
<sequence>MGFLKNIGEFIVDIFKFFIKVFIVLFLVSVFIAAYSNGEISKIPNLAVIKLEGPIFDESKILKEIYDIQDNKNIKGVLLKIDSPGGALAPSFEISQAIKELKSKKPVVAYASGTMASGSYLSGVWATKIYANKGSFIGSIGVIVQGTNIKDLADKIGIKTQIVKAGDYKEAGTFMRKWSDEERQSLQNLVDKSYTIFINEVANARNLNIKDEKKWANARVFLADEAKNLGLIDDVSTYKQAKDLTQKLANVTEGIWKEDSKYEEFLNSISTKTANFILSEFMIKIK</sequence>